<evidence type="ECO:0000256" key="2">
    <source>
        <dbReference type="ARBA" id="ARBA00022723"/>
    </source>
</evidence>
<sequence length="177" mass="19585">MSGGTEAFPDLGRHCQNPDCHQLDFLPFTCDSCHKVFCVEHRLTKSHSCSSPNHNSRQVHICNLCSSSIETTGTNKEEEIKLIIEKHENSPNCDPSKKKKSRCPVNRCKQILTFSNNSVCKKCRIKVCLLHRFPADHGCGSFGKSGNFLLAFAAKNEKDCGTREGSICNSPPSVKAC</sequence>
<evidence type="ECO:0000259" key="6">
    <source>
        <dbReference type="PROSITE" id="PS51039"/>
    </source>
</evidence>
<keyword evidence="4" id="KW-0862">Zinc</keyword>
<dbReference type="Pfam" id="PF01428">
    <property type="entry name" value="zf-AN1"/>
    <property type="match status" value="2"/>
</dbReference>
<feature type="domain" description="AN1-type" evidence="6">
    <location>
        <begin position="97"/>
        <end position="147"/>
    </location>
</feature>
<evidence type="ECO:0000313" key="8">
    <source>
        <dbReference type="Proteomes" id="UP000541444"/>
    </source>
</evidence>
<dbReference type="GO" id="GO:0005737">
    <property type="term" value="C:cytoplasm"/>
    <property type="evidence" value="ECO:0007669"/>
    <property type="project" value="TreeGrafter"/>
</dbReference>
<dbReference type="AlphaFoldDB" id="A0A7J7LKY6"/>
<keyword evidence="8" id="KW-1185">Reference proteome</keyword>
<accession>A0A7J7LKY6</accession>
<evidence type="ECO:0000256" key="5">
    <source>
        <dbReference type="PROSITE-ProRule" id="PRU00449"/>
    </source>
</evidence>
<dbReference type="PANTHER" id="PTHR14677:SF20">
    <property type="entry name" value="ZINC FINGER AN1-TYPE CONTAINING 2A-RELATED"/>
    <property type="match status" value="1"/>
</dbReference>
<evidence type="ECO:0000256" key="4">
    <source>
        <dbReference type="ARBA" id="ARBA00022833"/>
    </source>
</evidence>
<dbReference type="SUPFAM" id="SSF118310">
    <property type="entry name" value="AN1-like Zinc finger"/>
    <property type="match status" value="2"/>
</dbReference>
<evidence type="ECO:0000256" key="1">
    <source>
        <dbReference type="ARBA" id="ARBA00003732"/>
    </source>
</evidence>
<keyword evidence="2" id="KW-0479">Metal-binding</keyword>
<organism evidence="7 8">
    <name type="scientific">Kingdonia uniflora</name>
    <dbReference type="NCBI Taxonomy" id="39325"/>
    <lineage>
        <taxon>Eukaryota</taxon>
        <taxon>Viridiplantae</taxon>
        <taxon>Streptophyta</taxon>
        <taxon>Embryophyta</taxon>
        <taxon>Tracheophyta</taxon>
        <taxon>Spermatophyta</taxon>
        <taxon>Magnoliopsida</taxon>
        <taxon>Ranunculales</taxon>
        <taxon>Circaeasteraceae</taxon>
        <taxon>Kingdonia</taxon>
    </lineage>
</organism>
<keyword evidence="3 5" id="KW-0863">Zinc-finger</keyword>
<dbReference type="EMBL" id="JACGCM010002208">
    <property type="protein sequence ID" value="KAF6143263.1"/>
    <property type="molecule type" value="Genomic_DNA"/>
</dbReference>
<dbReference type="OrthoDB" id="431929at2759"/>
<proteinExistence type="predicted"/>
<reference evidence="7 8" key="1">
    <citation type="journal article" date="2020" name="IScience">
        <title>Genome Sequencing of the Endangered Kingdonia uniflora (Circaeasteraceae, Ranunculales) Reveals Potential Mechanisms of Evolutionary Specialization.</title>
        <authorList>
            <person name="Sun Y."/>
            <person name="Deng T."/>
            <person name="Zhang A."/>
            <person name="Moore M.J."/>
            <person name="Landis J.B."/>
            <person name="Lin N."/>
            <person name="Zhang H."/>
            <person name="Zhang X."/>
            <person name="Huang J."/>
            <person name="Zhang X."/>
            <person name="Sun H."/>
            <person name="Wang H."/>
        </authorList>
    </citation>
    <scope>NUCLEOTIDE SEQUENCE [LARGE SCALE GENOMIC DNA]</scope>
    <source>
        <strain evidence="7">TB1705</strain>
        <tissue evidence="7">Leaf</tissue>
    </source>
</reference>
<dbReference type="InterPro" id="IPR035896">
    <property type="entry name" value="AN1-like_Znf"/>
</dbReference>
<comment type="caution">
    <text evidence="7">The sequence shown here is derived from an EMBL/GenBank/DDBJ whole genome shotgun (WGS) entry which is preliminary data.</text>
</comment>
<evidence type="ECO:0000256" key="3">
    <source>
        <dbReference type="ARBA" id="ARBA00022771"/>
    </source>
</evidence>
<dbReference type="PANTHER" id="PTHR14677">
    <property type="entry name" value="ARSENITE INDUCUBLE RNA ASSOCIATED PROTEIN AIP-1-RELATED"/>
    <property type="match status" value="1"/>
</dbReference>
<dbReference type="Gene3D" id="4.10.1110.10">
    <property type="entry name" value="AN1-like Zinc finger"/>
    <property type="match status" value="2"/>
</dbReference>
<dbReference type="PROSITE" id="PS51039">
    <property type="entry name" value="ZF_AN1"/>
    <property type="match status" value="2"/>
</dbReference>
<dbReference type="SMART" id="SM00154">
    <property type="entry name" value="ZnF_AN1"/>
    <property type="match status" value="2"/>
</dbReference>
<gene>
    <name evidence="7" type="ORF">GIB67_039046</name>
</gene>
<dbReference type="Proteomes" id="UP000541444">
    <property type="component" value="Unassembled WGS sequence"/>
</dbReference>
<evidence type="ECO:0000313" key="7">
    <source>
        <dbReference type="EMBL" id="KAF6143263.1"/>
    </source>
</evidence>
<comment type="function">
    <text evidence="1">May be involved in environmental stress response.</text>
</comment>
<protein>
    <recommendedName>
        <fullName evidence="6">AN1-type domain-containing protein</fullName>
    </recommendedName>
</protein>
<dbReference type="InterPro" id="IPR000058">
    <property type="entry name" value="Znf_AN1"/>
</dbReference>
<name>A0A7J7LKY6_9MAGN</name>
<dbReference type="GO" id="GO:0008270">
    <property type="term" value="F:zinc ion binding"/>
    <property type="evidence" value="ECO:0007669"/>
    <property type="project" value="UniProtKB-KW"/>
</dbReference>
<feature type="domain" description="AN1-type" evidence="6">
    <location>
        <begin position="9"/>
        <end position="57"/>
    </location>
</feature>